<sequence>MPTTQATIIYALERGRVPTSMPRSSRILENVNFDVAIAPPVPLRIGMAVDIHVLRRITPQAYNNEEEETRYAAEPADITGTIIGIKSLELAITEFIVKNEDNWAMTDVAYLSVPHVRGVTVYLGLAHSIARTLLLPLLPHTRHIALEDAAAVAQRAHHGTDGEESVGRRAGA</sequence>
<dbReference type="OrthoDB" id="2754286at2759"/>
<dbReference type="OMA" id="WYESTAT"/>
<evidence type="ECO:0000313" key="1">
    <source>
        <dbReference type="EMBL" id="OJT08740.1"/>
    </source>
</evidence>
<dbReference type="AlphaFoldDB" id="A0A1M2VMG5"/>
<accession>A0A1M2VMG5</accession>
<dbReference type="EMBL" id="MNAD01001018">
    <property type="protein sequence ID" value="OJT08740.1"/>
    <property type="molecule type" value="Genomic_DNA"/>
</dbReference>
<protein>
    <submittedName>
        <fullName evidence="1">Uncharacterized protein</fullName>
    </submittedName>
</protein>
<organism evidence="1 2">
    <name type="scientific">Trametes pubescens</name>
    <name type="common">White-rot fungus</name>
    <dbReference type="NCBI Taxonomy" id="154538"/>
    <lineage>
        <taxon>Eukaryota</taxon>
        <taxon>Fungi</taxon>
        <taxon>Dikarya</taxon>
        <taxon>Basidiomycota</taxon>
        <taxon>Agaricomycotina</taxon>
        <taxon>Agaricomycetes</taxon>
        <taxon>Polyporales</taxon>
        <taxon>Polyporaceae</taxon>
        <taxon>Trametes</taxon>
    </lineage>
</organism>
<gene>
    <name evidence="1" type="ORF">TRAPUB_350</name>
</gene>
<name>A0A1M2VMG5_TRAPU</name>
<proteinExistence type="predicted"/>
<reference evidence="1 2" key="1">
    <citation type="submission" date="2016-10" db="EMBL/GenBank/DDBJ databases">
        <title>Genome sequence of the basidiomycete white-rot fungus Trametes pubescens.</title>
        <authorList>
            <person name="Makela M.R."/>
            <person name="Granchi Z."/>
            <person name="Peng M."/>
            <person name="De Vries R.P."/>
            <person name="Grigoriev I."/>
            <person name="Riley R."/>
            <person name="Hilden K."/>
        </authorList>
    </citation>
    <scope>NUCLEOTIDE SEQUENCE [LARGE SCALE GENOMIC DNA]</scope>
    <source>
        <strain evidence="1 2">FBCC735</strain>
    </source>
</reference>
<keyword evidence="2" id="KW-1185">Reference proteome</keyword>
<dbReference type="Proteomes" id="UP000184267">
    <property type="component" value="Unassembled WGS sequence"/>
</dbReference>
<comment type="caution">
    <text evidence="1">The sequence shown here is derived from an EMBL/GenBank/DDBJ whole genome shotgun (WGS) entry which is preliminary data.</text>
</comment>
<evidence type="ECO:0000313" key="2">
    <source>
        <dbReference type="Proteomes" id="UP000184267"/>
    </source>
</evidence>